<name>A0A1G2EZ36_9BACT</name>
<accession>A0A1G2EZ36</accession>
<dbReference type="STRING" id="1801725.A3J00_00630"/>
<comment type="caution">
    <text evidence="3">The sequence shown here is derived from an EMBL/GenBank/DDBJ whole genome shotgun (WGS) entry which is preliminary data.</text>
</comment>
<dbReference type="EMBL" id="MHMR01000017">
    <property type="protein sequence ID" value="OGZ30660.1"/>
    <property type="molecule type" value="Genomic_DNA"/>
</dbReference>
<dbReference type="Gene3D" id="2.60.40.10">
    <property type="entry name" value="Immunoglobulins"/>
    <property type="match status" value="1"/>
</dbReference>
<evidence type="ECO:0000313" key="3">
    <source>
        <dbReference type="EMBL" id="OGZ30660.1"/>
    </source>
</evidence>
<organism evidence="3 4">
    <name type="scientific">Candidatus Niyogibacteria bacterium RIFCSPLOWO2_02_FULL_45_13</name>
    <dbReference type="NCBI Taxonomy" id="1801725"/>
    <lineage>
        <taxon>Bacteria</taxon>
        <taxon>Candidatus Niyogiibacteriota</taxon>
    </lineage>
</organism>
<dbReference type="AlphaFoldDB" id="A0A1G2EZ36"/>
<feature type="domain" description="Pesticidal crystal protein Cry22Aa Ig-like" evidence="2">
    <location>
        <begin position="95"/>
        <end position="176"/>
    </location>
</feature>
<evidence type="ECO:0000259" key="2">
    <source>
        <dbReference type="Pfam" id="PF16403"/>
    </source>
</evidence>
<sequence>MDYLASLGTTITDGLTKFKDVIVASLTVGSTDKPMGITLYDEDTGEPYCVKVKSGAMVSLAGACELASAGSSTSDVTEVPTSDVVPLADTTPPMITIIGANPAEIEMGATYGDLGVTVSDNVDSNLGYTASLDSGPELSQGDGLALDTSAPGTHTITYKATDSTGNTSMAERTVNVTDPGASATEEESASTTPNE</sequence>
<evidence type="ECO:0000256" key="1">
    <source>
        <dbReference type="SAM" id="MobiDB-lite"/>
    </source>
</evidence>
<protein>
    <recommendedName>
        <fullName evidence="2">Pesticidal crystal protein Cry22Aa Ig-like domain-containing protein</fullName>
    </recommendedName>
</protein>
<feature type="compositionally biased region" description="Polar residues" evidence="1">
    <location>
        <begin position="161"/>
        <end position="176"/>
    </location>
</feature>
<dbReference type="Proteomes" id="UP000178428">
    <property type="component" value="Unassembled WGS sequence"/>
</dbReference>
<dbReference type="InterPro" id="IPR013783">
    <property type="entry name" value="Ig-like_fold"/>
</dbReference>
<gene>
    <name evidence="3" type="ORF">A3J00_00630</name>
</gene>
<dbReference type="Pfam" id="PF16403">
    <property type="entry name" value="Bact_surface_Ig-like"/>
    <property type="match status" value="1"/>
</dbReference>
<reference evidence="3 4" key="1">
    <citation type="journal article" date="2016" name="Nat. Commun.">
        <title>Thousands of microbial genomes shed light on interconnected biogeochemical processes in an aquifer system.</title>
        <authorList>
            <person name="Anantharaman K."/>
            <person name="Brown C.T."/>
            <person name="Hug L.A."/>
            <person name="Sharon I."/>
            <person name="Castelle C.J."/>
            <person name="Probst A.J."/>
            <person name="Thomas B.C."/>
            <person name="Singh A."/>
            <person name="Wilkins M.J."/>
            <person name="Karaoz U."/>
            <person name="Brodie E.L."/>
            <person name="Williams K.H."/>
            <person name="Hubbard S.S."/>
            <person name="Banfield J.F."/>
        </authorList>
    </citation>
    <scope>NUCLEOTIDE SEQUENCE [LARGE SCALE GENOMIC DNA]</scope>
</reference>
<feature type="region of interest" description="Disordered" evidence="1">
    <location>
        <begin position="161"/>
        <end position="195"/>
    </location>
</feature>
<dbReference type="InterPro" id="IPR032179">
    <property type="entry name" value="Cry22Aa_Ig-like"/>
</dbReference>
<evidence type="ECO:0000313" key="4">
    <source>
        <dbReference type="Proteomes" id="UP000178428"/>
    </source>
</evidence>
<proteinExistence type="predicted"/>